<dbReference type="RefSeq" id="WP_059107111.1">
    <property type="nucleotide sequence ID" value="NZ_AP024589.1"/>
</dbReference>
<dbReference type="EMBL" id="PPQW01000004">
    <property type="protein sequence ID" value="PNZ69338.1"/>
    <property type="molecule type" value="Genomic_DNA"/>
</dbReference>
<evidence type="ECO:0000256" key="1">
    <source>
        <dbReference type="SAM" id="Phobius"/>
    </source>
</evidence>
<sequence length="67" mass="7417">MKDIILFLAFIIICVAAGNLVHHFLVIMPLSSNIWVARIGGMIGAGLTGLIVYQCYVKWLKAKLKTE</sequence>
<dbReference type="AlphaFoldDB" id="A0AAP8PQU5"/>
<feature type="transmembrane region" description="Helical" evidence="1">
    <location>
        <begin position="34"/>
        <end position="56"/>
    </location>
</feature>
<organism evidence="3 4">
    <name type="scientific">Staphylococcus auricularis</name>
    <dbReference type="NCBI Taxonomy" id="29379"/>
    <lineage>
        <taxon>Bacteria</taxon>
        <taxon>Bacillati</taxon>
        <taxon>Bacillota</taxon>
        <taxon>Bacilli</taxon>
        <taxon>Bacillales</taxon>
        <taxon>Staphylococcaceae</taxon>
        <taxon>Staphylococcus</taxon>
    </lineage>
</organism>
<protein>
    <submittedName>
        <fullName evidence="3">Uncharacterized protein</fullName>
    </submittedName>
</protein>
<dbReference type="Proteomes" id="UP001171687">
    <property type="component" value="Unassembled WGS sequence"/>
</dbReference>
<reference evidence="2" key="2">
    <citation type="submission" date="2023-07" db="EMBL/GenBank/DDBJ databases">
        <title>Evaluation of the beneficial properties of pineapple isolates.</title>
        <authorList>
            <person name="Adefiranye O."/>
        </authorList>
    </citation>
    <scope>NUCLEOTIDE SEQUENCE</scope>
    <source>
        <strain evidence="2">PAPLE_T1</strain>
    </source>
</reference>
<keyword evidence="1" id="KW-1133">Transmembrane helix</keyword>
<proteinExistence type="predicted"/>
<evidence type="ECO:0000313" key="3">
    <source>
        <dbReference type="EMBL" id="PNZ69338.1"/>
    </source>
</evidence>
<keyword evidence="1" id="KW-0812">Transmembrane</keyword>
<reference evidence="3 4" key="1">
    <citation type="submission" date="2017-08" db="EMBL/GenBank/DDBJ databases">
        <title>Draft genome sequences of 64 type strains of genus Staph aureus.</title>
        <authorList>
            <person name="Cole K."/>
            <person name="Golubchik T."/>
            <person name="Russell J."/>
            <person name="Foster D."/>
            <person name="Llewelyn M."/>
            <person name="Wilson D."/>
            <person name="Crook D."/>
            <person name="Paul J."/>
        </authorList>
    </citation>
    <scope>NUCLEOTIDE SEQUENCE [LARGE SCALE GENOMIC DNA]</scope>
    <source>
        <strain evidence="3 4">NCTC 12101</strain>
    </source>
</reference>
<dbReference type="Proteomes" id="UP000242470">
    <property type="component" value="Unassembled WGS sequence"/>
</dbReference>
<keyword evidence="1" id="KW-0472">Membrane</keyword>
<accession>A0AAP8PQU5</accession>
<dbReference type="EMBL" id="JAUHQC010000006">
    <property type="protein sequence ID" value="MDN4532846.1"/>
    <property type="molecule type" value="Genomic_DNA"/>
</dbReference>
<name>A0AAP8PQU5_9STAP</name>
<gene>
    <name evidence="3" type="ORF">CD158_01050</name>
    <name evidence="2" type="ORF">QYH67_04475</name>
</gene>
<dbReference type="GeneID" id="64981964"/>
<evidence type="ECO:0000313" key="4">
    <source>
        <dbReference type="Proteomes" id="UP000242470"/>
    </source>
</evidence>
<comment type="caution">
    <text evidence="3">The sequence shown here is derived from an EMBL/GenBank/DDBJ whole genome shotgun (WGS) entry which is preliminary data.</text>
</comment>
<evidence type="ECO:0000313" key="2">
    <source>
        <dbReference type="EMBL" id="MDN4532846.1"/>
    </source>
</evidence>